<dbReference type="Proteomes" id="UP000632138">
    <property type="component" value="Unassembled WGS sequence"/>
</dbReference>
<dbReference type="SMART" id="SM01043">
    <property type="entry name" value="BTAD"/>
    <property type="match status" value="1"/>
</dbReference>
<organism evidence="2 3">
    <name type="scientific">Paractinoplanes ovalisporus</name>
    <dbReference type="NCBI Taxonomy" id="2810368"/>
    <lineage>
        <taxon>Bacteria</taxon>
        <taxon>Bacillati</taxon>
        <taxon>Actinomycetota</taxon>
        <taxon>Actinomycetes</taxon>
        <taxon>Micromonosporales</taxon>
        <taxon>Micromonosporaceae</taxon>
        <taxon>Paractinoplanes</taxon>
    </lineage>
</organism>
<comment type="caution">
    <text evidence="2">The sequence shown here is derived from an EMBL/GenBank/DDBJ whole genome shotgun (WGS) entry which is preliminary data.</text>
</comment>
<reference evidence="2 3" key="1">
    <citation type="submission" date="2021-01" db="EMBL/GenBank/DDBJ databases">
        <title>Actinoplanes sp. nov. LDG1-06 isolated from lichen.</title>
        <authorList>
            <person name="Saeng-In P."/>
            <person name="Phongsopitanun W."/>
            <person name="Kanchanasin P."/>
            <person name="Yuki M."/>
            <person name="Kudo T."/>
            <person name="Ohkuma M."/>
            <person name="Tanasupawat S."/>
        </authorList>
    </citation>
    <scope>NUCLEOTIDE SEQUENCE [LARGE SCALE GENOMIC DNA]</scope>
    <source>
        <strain evidence="2 3">LDG1-06</strain>
    </source>
</reference>
<name>A0ABS2AGB4_9ACTN</name>
<dbReference type="Gene3D" id="1.10.10.10">
    <property type="entry name" value="Winged helix-like DNA-binding domain superfamily/Winged helix DNA-binding domain"/>
    <property type="match status" value="1"/>
</dbReference>
<dbReference type="SUPFAM" id="SSF48452">
    <property type="entry name" value="TPR-like"/>
    <property type="match status" value="2"/>
</dbReference>
<dbReference type="PANTHER" id="PTHR35807">
    <property type="entry name" value="TRANSCRIPTIONAL REGULATOR REDD-RELATED"/>
    <property type="match status" value="1"/>
</dbReference>
<sequence>MLELRLLGAFELRAGGEPVTLTSTRAQAVLACLALRGGTPYGRKQLAFALWPGSTEQQARTNLRHVLHTLRGAVPGLDGHLRVTPQTLTLTGVTVDVAALGGSTVDELRAAADAYRGDLLEGWYDDWVTAERDECRRRIVEVLNTLVPLLEQAGDRPAAIRYAERLRALERLAEEPYRLLIRLYDAIGDRARAVRTYHECAAMLRDELGVTPSEETLSLYAVLLPPATPAPVVSAVAPFVAREDERRRLISLWRRAAPAHLVVVGGEPGIGKSRLAEEFRLWAARQGAATASARSYPAEGELAYAPVVAWLRRLGVGGHESGGLEPLLPDPDQEQGARLRLFEAMERALRPGPGGLLLVADDLHAADRATCQFVHYLVRESPGPLLVVATARIAEIDPGHPAHTLLDGLKILGRCTELPLERLDRDATTALAGRLGHRMSGADAARLHAETEGNPLFVVETLRAGWDALTPRVQAVLEARLRQLSPYALELAGIAAVAGSSVPVGVLIRQTDEQQDPAAGLDELWRRQILVTGGGDTYDFSHDKLREVAYRMLPPARRRHHHALVAAALREMPDVDTVAGRIAVHLLESGARDDAVDWFVRAAQAAQRVYADAEAVGLLLRAAGLVRGQDRELDVLTAVPGPLSSAEGYASPRLREVLDRALAIAGPAPAAPLLRAQAMAVLSRGDFQAALRHGAELRALGEDDDVLAVEGDFVQGVAAAWRADNAKAREHLSAALARYRPGNRSAHLLAYGQDPQVLCLVRLAHVFVRLGDPGEARRRRDRALELARAGGHPFTLGGALLFAALCDLDLGDRAVLPERAAELNEVCAKVEAAPIRVFAQALNGLLEGWPGLSRIDAALADPGRYSAPGVPAMLLRLRLEAVRALDQPDEARATARRLLDDGVLIWDGEARAVLGER</sequence>
<dbReference type="InterPro" id="IPR011990">
    <property type="entry name" value="TPR-like_helical_dom_sf"/>
</dbReference>
<accession>A0ABS2AGB4</accession>
<dbReference type="Gene3D" id="1.25.40.10">
    <property type="entry name" value="Tetratricopeptide repeat domain"/>
    <property type="match status" value="1"/>
</dbReference>
<keyword evidence="3" id="KW-1185">Reference proteome</keyword>
<protein>
    <submittedName>
        <fullName evidence="2">AAA family ATPase</fullName>
    </submittedName>
</protein>
<dbReference type="SUPFAM" id="SSF52540">
    <property type="entry name" value="P-loop containing nucleoside triphosphate hydrolases"/>
    <property type="match status" value="1"/>
</dbReference>
<dbReference type="Pfam" id="PF13191">
    <property type="entry name" value="AAA_16"/>
    <property type="match status" value="1"/>
</dbReference>
<dbReference type="InterPro" id="IPR041664">
    <property type="entry name" value="AAA_16"/>
</dbReference>
<evidence type="ECO:0000313" key="2">
    <source>
        <dbReference type="EMBL" id="MBM2618289.1"/>
    </source>
</evidence>
<dbReference type="EMBL" id="JAENHP010000007">
    <property type="protein sequence ID" value="MBM2618289.1"/>
    <property type="molecule type" value="Genomic_DNA"/>
</dbReference>
<gene>
    <name evidence="2" type="ORF">JIG36_22265</name>
</gene>
<dbReference type="InterPro" id="IPR016032">
    <property type="entry name" value="Sig_transdc_resp-reg_C-effctor"/>
</dbReference>
<dbReference type="InterPro" id="IPR036388">
    <property type="entry name" value="WH-like_DNA-bd_sf"/>
</dbReference>
<evidence type="ECO:0000259" key="1">
    <source>
        <dbReference type="SMART" id="SM01043"/>
    </source>
</evidence>
<dbReference type="InterPro" id="IPR005158">
    <property type="entry name" value="BTAD"/>
</dbReference>
<dbReference type="Pfam" id="PF03704">
    <property type="entry name" value="BTAD"/>
    <property type="match status" value="1"/>
</dbReference>
<evidence type="ECO:0000313" key="3">
    <source>
        <dbReference type="Proteomes" id="UP000632138"/>
    </source>
</evidence>
<proteinExistence type="predicted"/>
<dbReference type="InterPro" id="IPR027417">
    <property type="entry name" value="P-loop_NTPase"/>
</dbReference>
<dbReference type="InterPro" id="IPR051677">
    <property type="entry name" value="AfsR-DnrI-RedD_regulator"/>
</dbReference>
<dbReference type="RefSeq" id="WP_203378311.1">
    <property type="nucleotide sequence ID" value="NZ_JAENHP010000007.1"/>
</dbReference>
<feature type="domain" description="Bacterial transcriptional activator" evidence="1">
    <location>
        <begin position="95"/>
        <end position="224"/>
    </location>
</feature>
<dbReference type="SUPFAM" id="SSF46894">
    <property type="entry name" value="C-terminal effector domain of the bipartite response regulators"/>
    <property type="match status" value="1"/>
</dbReference>